<dbReference type="AlphaFoldDB" id="A0A9Q0PRR5"/>
<reference evidence="1" key="2">
    <citation type="journal article" date="2023" name="Int. J. Mol. Sci.">
        <title>De Novo Assembly and Annotation of 11 Diverse Shrub Willow (Salix) Genomes Reveals Novel Gene Organization in Sex-Linked Regions.</title>
        <authorList>
            <person name="Hyden B."/>
            <person name="Feng K."/>
            <person name="Yates T.B."/>
            <person name="Jawdy S."/>
            <person name="Cereghino C."/>
            <person name="Smart L.B."/>
            <person name="Muchero W."/>
        </authorList>
    </citation>
    <scope>NUCLEOTIDE SEQUENCE [LARGE SCALE GENOMIC DNA]</scope>
    <source>
        <tissue evidence="1">Shoot tip</tissue>
    </source>
</reference>
<evidence type="ECO:0000313" key="2">
    <source>
        <dbReference type="Proteomes" id="UP001151529"/>
    </source>
</evidence>
<gene>
    <name evidence="1" type="ORF">OIU85_003944</name>
</gene>
<evidence type="ECO:0000313" key="1">
    <source>
        <dbReference type="EMBL" id="KAJ6693131.1"/>
    </source>
</evidence>
<comment type="caution">
    <text evidence="1">The sequence shown here is derived from an EMBL/GenBank/DDBJ whole genome shotgun (WGS) entry which is preliminary data.</text>
</comment>
<dbReference type="Proteomes" id="UP001151529">
    <property type="component" value="Chromosome 13"/>
</dbReference>
<reference evidence="1" key="1">
    <citation type="submission" date="2022-11" db="EMBL/GenBank/DDBJ databases">
        <authorList>
            <person name="Hyden B.L."/>
            <person name="Feng K."/>
            <person name="Yates T."/>
            <person name="Jawdy S."/>
            <person name="Smart L.B."/>
            <person name="Muchero W."/>
        </authorList>
    </citation>
    <scope>NUCLEOTIDE SEQUENCE</scope>
    <source>
        <tissue evidence="1">Shoot tip</tissue>
    </source>
</reference>
<dbReference type="EMBL" id="JAPFFL010000011">
    <property type="protein sequence ID" value="KAJ6693131.1"/>
    <property type="molecule type" value="Genomic_DNA"/>
</dbReference>
<organism evidence="1 2">
    <name type="scientific">Salix viminalis</name>
    <name type="common">Common osier</name>
    <name type="synonym">Basket willow</name>
    <dbReference type="NCBI Taxonomy" id="40686"/>
    <lineage>
        <taxon>Eukaryota</taxon>
        <taxon>Viridiplantae</taxon>
        <taxon>Streptophyta</taxon>
        <taxon>Embryophyta</taxon>
        <taxon>Tracheophyta</taxon>
        <taxon>Spermatophyta</taxon>
        <taxon>Magnoliopsida</taxon>
        <taxon>eudicotyledons</taxon>
        <taxon>Gunneridae</taxon>
        <taxon>Pentapetalae</taxon>
        <taxon>rosids</taxon>
        <taxon>fabids</taxon>
        <taxon>Malpighiales</taxon>
        <taxon>Salicaceae</taxon>
        <taxon>Saliceae</taxon>
        <taxon>Salix</taxon>
    </lineage>
</organism>
<protein>
    <submittedName>
        <fullName evidence="1">Uncharacterized protein</fullName>
    </submittedName>
</protein>
<accession>A0A9Q0PRR5</accession>
<proteinExistence type="predicted"/>
<name>A0A9Q0PRR5_SALVM</name>
<keyword evidence="2" id="KW-1185">Reference proteome</keyword>
<sequence>MTLTASNAGRGESSTLAVLIRNFQVLLSVKISCVGYRNPGSITCGGSTNNAITGQKPKGNYCSIAAGFRHACAINFRHGLDCWGTMAGEKPKASFAFVVGNRVFDTID</sequence>